<protein>
    <recommendedName>
        <fullName evidence="2">alpha-L-rhamnosidase</fullName>
        <ecNumber evidence="2">3.2.1.40</ecNumber>
    </recommendedName>
</protein>
<feature type="domain" description="Alpha-L-rhamnosidase concanavalin-like" evidence="5">
    <location>
        <begin position="412"/>
        <end position="509"/>
    </location>
</feature>
<dbReference type="Pfam" id="PF05592">
    <property type="entry name" value="Bac_rhamnosid"/>
    <property type="match status" value="1"/>
</dbReference>
<feature type="region of interest" description="Disordered" evidence="4">
    <location>
        <begin position="158"/>
        <end position="200"/>
    </location>
</feature>
<dbReference type="RefSeq" id="WP_260416392.1">
    <property type="nucleotide sequence ID" value="NZ_JACHMF010000001.1"/>
</dbReference>
<feature type="compositionally biased region" description="Low complexity" evidence="4">
    <location>
        <begin position="163"/>
        <end position="179"/>
    </location>
</feature>
<dbReference type="Gene3D" id="2.60.120.260">
    <property type="entry name" value="Galactose-binding domain-like"/>
    <property type="match status" value="2"/>
</dbReference>
<feature type="domain" description="Bacterial alpha-L-rhamnosidase N-terminal" evidence="6">
    <location>
        <begin position="243"/>
        <end position="401"/>
    </location>
</feature>
<dbReference type="Pfam" id="PF17389">
    <property type="entry name" value="Bac_rhamnosid6H"/>
    <property type="match status" value="1"/>
</dbReference>
<evidence type="ECO:0000313" key="9">
    <source>
        <dbReference type="EMBL" id="MBB4690690.1"/>
    </source>
</evidence>
<dbReference type="Gene3D" id="2.60.420.10">
    <property type="entry name" value="Maltose phosphorylase, domain 3"/>
    <property type="match status" value="1"/>
</dbReference>
<evidence type="ECO:0000259" key="6">
    <source>
        <dbReference type="Pfam" id="PF08531"/>
    </source>
</evidence>
<evidence type="ECO:0000256" key="4">
    <source>
        <dbReference type="SAM" id="MobiDB-lite"/>
    </source>
</evidence>
<dbReference type="InterPro" id="IPR012341">
    <property type="entry name" value="6hp_glycosidase-like_sf"/>
</dbReference>
<dbReference type="InterPro" id="IPR008902">
    <property type="entry name" value="Rhamnosid_concanavalin"/>
</dbReference>
<organism evidence="9 10">
    <name type="scientific">Paractinoplanes abujensis</name>
    <dbReference type="NCBI Taxonomy" id="882441"/>
    <lineage>
        <taxon>Bacteria</taxon>
        <taxon>Bacillati</taxon>
        <taxon>Actinomycetota</taxon>
        <taxon>Actinomycetes</taxon>
        <taxon>Micromonosporales</taxon>
        <taxon>Micromonosporaceae</taxon>
        <taxon>Paractinoplanes</taxon>
    </lineage>
</organism>
<dbReference type="AlphaFoldDB" id="A0A7W7CLC9"/>
<dbReference type="Gene3D" id="1.50.10.10">
    <property type="match status" value="1"/>
</dbReference>
<dbReference type="EC" id="3.2.1.40" evidence="2"/>
<keyword evidence="10" id="KW-1185">Reference proteome</keyword>
<comment type="catalytic activity">
    <reaction evidence="1">
        <text>Hydrolysis of terminal non-reducing alpha-L-rhamnose residues in alpha-L-rhamnosides.</text>
        <dbReference type="EC" id="3.2.1.40"/>
    </reaction>
</comment>
<accession>A0A7W7CLC9</accession>
<dbReference type="GO" id="GO:0030596">
    <property type="term" value="F:alpha-L-rhamnosidase activity"/>
    <property type="evidence" value="ECO:0007669"/>
    <property type="project" value="UniProtKB-EC"/>
</dbReference>
<evidence type="ECO:0000313" key="10">
    <source>
        <dbReference type="Proteomes" id="UP000542742"/>
    </source>
</evidence>
<feature type="domain" description="Alpha-L-rhamnosidase C-terminal" evidence="8">
    <location>
        <begin position="863"/>
        <end position="937"/>
    </location>
</feature>
<dbReference type="PANTHER" id="PTHR33307:SF6">
    <property type="entry name" value="ALPHA-RHAMNOSIDASE (EUROFUNG)-RELATED"/>
    <property type="match status" value="1"/>
</dbReference>
<feature type="compositionally biased region" description="Low complexity" evidence="4">
    <location>
        <begin position="94"/>
        <end position="131"/>
    </location>
</feature>
<feature type="compositionally biased region" description="Polar residues" evidence="4">
    <location>
        <begin position="188"/>
        <end position="197"/>
    </location>
</feature>
<dbReference type="GO" id="GO:0005975">
    <property type="term" value="P:carbohydrate metabolic process"/>
    <property type="evidence" value="ECO:0007669"/>
    <property type="project" value="InterPro"/>
</dbReference>
<dbReference type="EMBL" id="JACHMF010000001">
    <property type="protein sequence ID" value="MBB4690690.1"/>
    <property type="molecule type" value="Genomic_DNA"/>
</dbReference>
<dbReference type="PANTHER" id="PTHR33307">
    <property type="entry name" value="ALPHA-RHAMNOSIDASE (EUROFUNG)"/>
    <property type="match status" value="1"/>
</dbReference>
<dbReference type="InterPro" id="IPR016007">
    <property type="entry name" value="Alpha_rhamnosid"/>
</dbReference>
<reference evidence="9 10" key="1">
    <citation type="submission" date="2020-08" db="EMBL/GenBank/DDBJ databases">
        <title>Sequencing the genomes of 1000 actinobacteria strains.</title>
        <authorList>
            <person name="Klenk H.-P."/>
        </authorList>
    </citation>
    <scope>NUCLEOTIDE SEQUENCE [LARGE SCALE GENOMIC DNA]</scope>
    <source>
        <strain evidence="9 10">DSM 45518</strain>
    </source>
</reference>
<dbReference type="Pfam" id="PF17390">
    <property type="entry name" value="Bac_rhamnosid_C"/>
    <property type="match status" value="1"/>
</dbReference>
<evidence type="ECO:0000256" key="2">
    <source>
        <dbReference type="ARBA" id="ARBA00012652"/>
    </source>
</evidence>
<dbReference type="InterPro" id="IPR035398">
    <property type="entry name" value="Bac_rhamnosid_C"/>
</dbReference>
<evidence type="ECO:0000259" key="7">
    <source>
        <dbReference type="Pfam" id="PF17389"/>
    </source>
</evidence>
<dbReference type="PIRSF" id="PIRSF010631">
    <property type="entry name" value="A-rhamnsds"/>
    <property type="match status" value="1"/>
</dbReference>
<feature type="domain" description="Alpha-L-rhamnosidase six-hairpin glycosidase" evidence="7">
    <location>
        <begin position="514"/>
        <end position="861"/>
    </location>
</feature>
<keyword evidence="9" id="KW-0326">Glycosidase</keyword>
<name>A0A7W7CLC9_9ACTN</name>
<dbReference type="InterPro" id="IPR035396">
    <property type="entry name" value="Bac_rhamnosid6H"/>
</dbReference>
<dbReference type="Pfam" id="PF25788">
    <property type="entry name" value="Ig_Rha78A_N"/>
    <property type="match status" value="1"/>
</dbReference>
<comment type="caution">
    <text evidence="9">The sequence shown here is derived from an EMBL/GenBank/DDBJ whole genome shotgun (WGS) entry which is preliminary data.</text>
</comment>
<dbReference type="InterPro" id="IPR008928">
    <property type="entry name" value="6-hairpin_glycosidase_sf"/>
</dbReference>
<dbReference type="InterPro" id="IPR013737">
    <property type="entry name" value="Bac_rhamnosid_N"/>
</dbReference>
<evidence type="ECO:0000259" key="5">
    <source>
        <dbReference type="Pfam" id="PF05592"/>
    </source>
</evidence>
<proteinExistence type="predicted"/>
<dbReference type="SUPFAM" id="SSF48208">
    <property type="entry name" value="Six-hairpin glycosidases"/>
    <property type="match status" value="1"/>
</dbReference>
<keyword evidence="3 9" id="KW-0378">Hydrolase</keyword>
<sequence>MPDITAPHALRFDHHHGSMIGLGTPTPRISWQVARAPEGYRQTRYQLEIIRGGKTETFETESAEQVLVPWPAAPLKSREAATVRVRVASAAGDAASSAAGDAASGAAGDAASGAAGDAASGAAGDAASGAAGDAGGSAAGHAASGAAGNAGGNAAGNAGGSAAGNAGSAGNAGGSAADSLVEGDAGTGESTGVSWSEWSEPATAEAGLLEPADWTARFVSPREIGAFGRPAPMLTGTFPLGSDVVKARLYITAHGLYEASLNGQRVGDEVLTPGWTAYQHRLRYQTYDVTDLVTAGENRLEVNLGNGWWRGYLGFRNQHSLYGDRLAALAQLEAETADGQVHTLASDGTWTAREGTIVDDDLYNGQRADLSRELGPESPVDVVDADLSLLVAPDGPPIRVTDVLPAVEVFRSPSGRTLVDFGQNVVGWVRLTVRGAPGNHPVVIRHAEVLEDGELGVRPLRTARATDEWIVDGPDTVILEPTFTFHGFRYAEVTGVGDLRAEDIEAVVVGSDLRRTGWFESDHDLLNRFHENVVWGMRGNFVDVPTDCPQRDERLGWTGDIQVFSPTASFLFDSAGFLTNWLADLAAEQQKDGSVPYVVPDVLRQPGPATAAWGDAATIVPWVIYQRTGDRALLERQLPSMRAWVDKMAALAGSDLLWAGGFQFGDWLDPTAPPADPFRAKADPDVIATAHLARSAQVVAQAALAVGDGDVAREYGDLAGRVREAFAREYVTGGGRVLSDAPTAYALALQWALLPTPEQRQQAGQRLADLVRVAGFRISTGFVGTPLMTDALADAGEPELAYRLLLQTGVPSWLYPVTMGATTVWERWDSMLPDGSINPGEMTSFNHYALGAVADWLHRRVAGLAPAEPGYRRIEVRPLPTGQLNRATARHLTPYGEASVTWTRDGGQLRLDVVVPVGATATVHVPGRAEPIVVGHGRHDWTVQDPYGQEGARPAEPSIRQLMDHKPSWDKVVALAAEAGVATDEADLAGRLERYLGAPATELAGAATAHGFIPGGDVLAARLQTLLSSDHE</sequence>
<dbReference type="Pfam" id="PF08531">
    <property type="entry name" value="Bac_rhamnosid_N"/>
    <property type="match status" value="1"/>
</dbReference>
<dbReference type="InterPro" id="IPR013783">
    <property type="entry name" value="Ig-like_fold"/>
</dbReference>
<dbReference type="Gene3D" id="2.60.40.10">
    <property type="entry name" value="Immunoglobulins"/>
    <property type="match status" value="1"/>
</dbReference>
<dbReference type="Proteomes" id="UP000542742">
    <property type="component" value="Unassembled WGS sequence"/>
</dbReference>
<evidence type="ECO:0000256" key="3">
    <source>
        <dbReference type="ARBA" id="ARBA00022801"/>
    </source>
</evidence>
<evidence type="ECO:0000259" key="8">
    <source>
        <dbReference type="Pfam" id="PF17390"/>
    </source>
</evidence>
<evidence type="ECO:0000256" key="1">
    <source>
        <dbReference type="ARBA" id="ARBA00001445"/>
    </source>
</evidence>
<gene>
    <name evidence="9" type="ORF">BKA14_000838</name>
</gene>
<feature type="region of interest" description="Disordered" evidence="4">
    <location>
        <begin position="94"/>
        <end position="146"/>
    </location>
</feature>